<evidence type="ECO:0000313" key="3">
    <source>
        <dbReference type="EMBL" id="GAA1690408.1"/>
    </source>
</evidence>
<dbReference type="Pfam" id="PF03793">
    <property type="entry name" value="PASTA"/>
    <property type="match status" value="1"/>
</dbReference>
<dbReference type="PROSITE" id="PS51178">
    <property type="entry name" value="PASTA"/>
    <property type="match status" value="1"/>
</dbReference>
<feature type="region of interest" description="Disordered" evidence="1">
    <location>
        <begin position="122"/>
        <end position="164"/>
    </location>
</feature>
<comment type="caution">
    <text evidence="3">The sequence shown here is derived from an EMBL/GenBank/DDBJ whole genome shotgun (WGS) entry which is preliminary data.</text>
</comment>
<sequence length="174" mass="19576">MRAIKVTAGAVLGIIALGALVDGCSDRPSYTAATATPTSTWAPEAQTFYAEHRTMPDVRGWSLKRLNKLFDPVRDTVYVAEKTSAKLLEGKSKVTKQEPAAGTKLVEGQTVKLWITVGTRPSPATLAKQRKAERERERDREQYRERLRKAGIDQDRNSHRDRGESRFCSGRWWC</sequence>
<evidence type="ECO:0000256" key="1">
    <source>
        <dbReference type="SAM" id="MobiDB-lite"/>
    </source>
</evidence>
<protein>
    <recommendedName>
        <fullName evidence="2">PASTA domain-containing protein</fullName>
    </recommendedName>
</protein>
<dbReference type="SUPFAM" id="SSF54184">
    <property type="entry name" value="Penicillin-binding protein 2x (pbp-2x), c-terminal domain"/>
    <property type="match status" value="1"/>
</dbReference>
<feature type="domain" description="PASTA" evidence="2">
    <location>
        <begin position="49"/>
        <end position="119"/>
    </location>
</feature>
<accession>A0ABN2HMQ4</accession>
<keyword evidence="4" id="KW-1185">Reference proteome</keyword>
<reference evidence="3 4" key="1">
    <citation type="journal article" date="2019" name="Int. J. Syst. Evol. Microbiol.">
        <title>The Global Catalogue of Microorganisms (GCM) 10K type strain sequencing project: providing services to taxonomists for standard genome sequencing and annotation.</title>
        <authorList>
            <consortium name="The Broad Institute Genomics Platform"/>
            <consortium name="The Broad Institute Genome Sequencing Center for Infectious Disease"/>
            <person name="Wu L."/>
            <person name="Ma J."/>
        </authorList>
    </citation>
    <scope>NUCLEOTIDE SEQUENCE [LARGE SCALE GENOMIC DNA]</scope>
    <source>
        <strain evidence="3 4">JCM 13929</strain>
    </source>
</reference>
<dbReference type="RefSeq" id="WP_346114581.1">
    <property type="nucleotide sequence ID" value="NZ_BAAAMU010000171.1"/>
</dbReference>
<name>A0ABN2HMQ4_9ACTN</name>
<dbReference type="Proteomes" id="UP001500064">
    <property type="component" value="Unassembled WGS sequence"/>
</dbReference>
<evidence type="ECO:0000313" key="4">
    <source>
        <dbReference type="Proteomes" id="UP001500064"/>
    </source>
</evidence>
<proteinExistence type="predicted"/>
<dbReference type="CDD" id="cd06575">
    <property type="entry name" value="PASTA_Pbp2x-like_2"/>
    <property type="match status" value="1"/>
</dbReference>
<dbReference type="InterPro" id="IPR005543">
    <property type="entry name" value="PASTA_dom"/>
</dbReference>
<dbReference type="Gene3D" id="3.30.10.20">
    <property type="match status" value="1"/>
</dbReference>
<gene>
    <name evidence="3" type="ORF">GCM10009733_103260</name>
</gene>
<feature type="compositionally biased region" description="Basic and acidic residues" evidence="1">
    <location>
        <begin position="130"/>
        <end position="164"/>
    </location>
</feature>
<organism evidence="3 4">
    <name type="scientific">Nonomuraea maheshkhaliensis</name>
    <dbReference type="NCBI Taxonomy" id="419590"/>
    <lineage>
        <taxon>Bacteria</taxon>
        <taxon>Bacillati</taxon>
        <taxon>Actinomycetota</taxon>
        <taxon>Actinomycetes</taxon>
        <taxon>Streptosporangiales</taxon>
        <taxon>Streptosporangiaceae</taxon>
        <taxon>Nonomuraea</taxon>
    </lineage>
</organism>
<evidence type="ECO:0000259" key="2">
    <source>
        <dbReference type="PROSITE" id="PS51178"/>
    </source>
</evidence>
<dbReference type="EMBL" id="BAAAMU010000171">
    <property type="protein sequence ID" value="GAA1690408.1"/>
    <property type="molecule type" value="Genomic_DNA"/>
</dbReference>